<keyword evidence="2" id="KW-0479">Metal-binding</keyword>
<keyword evidence="5 6" id="KW-0482">Metalloprotease</keyword>
<feature type="domain" description="Peptidase M48" evidence="8">
    <location>
        <begin position="138"/>
        <end position="200"/>
    </location>
</feature>
<dbReference type="GO" id="GO:0004222">
    <property type="term" value="F:metalloendopeptidase activity"/>
    <property type="evidence" value="ECO:0007669"/>
    <property type="project" value="InterPro"/>
</dbReference>
<evidence type="ECO:0000259" key="8">
    <source>
        <dbReference type="Pfam" id="PF01435"/>
    </source>
</evidence>
<dbReference type="InterPro" id="IPR001915">
    <property type="entry name" value="Peptidase_M48"/>
</dbReference>
<dbReference type="CDD" id="cd07326">
    <property type="entry name" value="M56_BlaR1_MecR1_like"/>
    <property type="match status" value="1"/>
</dbReference>
<comment type="caution">
    <text evidence="9">The sequence shown here is derived from an EMBL/GenBank/DDBJ whole genome shotgun (WGS) entry which is preliminary data.</text>
</comment>
<evidence type="ECO:0000256" key="3">
    <source>
        <dbReference type="ARBA" id="ARBA00022801"/>
    </source>
</evidence>
<dbReference type="EMBL" id="WBMT01000001">
    <property type="protein sequence ID" value="KAB2352241.1"/>
    <property type="molecule type" value="Genomic_DNA"/>
</dbReference>
<reference evidence="9 10" key="1">
    <citation type="submission" date="2019-09" db="EMBL/GenBank/DDBJ databases">
        <title>Actinomadura physcomitrii sp. nov., a novel actinomycete isolated from moss [Physcomitrium sphaericum (Ludw) Fuernr].</title>
        <authorList>
            <person name="Zhuang X."/>
            <person name="Liu C."/>
        </authorList>
    </citation>
    <scope>NUCLEOTIDE SEQUENCE [LARGE SCALE GENOMIC DNA]</scope>
    <source>
        <strain evidence="9 10">HMC1</strain>
    </source>
</reference>
<keyword evidence="4 6" id="KW-0862">Zinc</keyword>
<feature type="transmembrane region" description="Helical" evidence="7">
    <location>
        <begin position="291"/>
        <end position="312"/>
    </location>
</feature>
<dbReference type="AlphaFoldDB" id="A0A6H9YUP5"/>
<dbReference type="GO" id="GO:0006508">
    <property type="term" value="P:proteolysis"/>
    <property type="evidence" value="ECO:0007669"/>
    <property type="project" value="UniProtKB-KW"/>
</dbReference>
<comment type="similarity">
    <text evidence="6">Belongs to the peptidase M48 family.</text>
</comment>
<dbReference type="GO" id="GO:0046872">
    <property type="term" value="F:metal ion binding"/>
    <property type="evidence" value="ECO:0007669"/>
    <property type="project" value="UniProtKB-KW"/>
</dbReference>
<proteinExistence type="inferred from homology"/>
<keyword evidence="7" id="KW-0812">Transmembrane</keyword>
<evidence type="ECO:0000256" key="6">
    <source>
        <dbReference type="RuleBase" id="RU003983"/>
    </source>
</evidence>
<comment type="cofactor">
    <cofactor evidence="6">
        <name>Zn(2+)</name>
        <dbReference type="ChEBI" id="CHEBI:29105"/>
    </cofactor>
    <text evidence="6">Binds 1 zinc ion per subunit.</text>
</comment>
<keyword evidence="7" id="KW-0472">Membrane</keyword>
<dbReference type="PANTHER" id="PTHR34978">
    <property type="entry name" value="POSSIBLE SENSOR-TRANSDUCER PROTEIN BLAR"/>
    <property type="match status" value="1"/>
</dbReference>
<gene>
    <name evidence="9" type="ORF">F8566_00585</name>
</gene>
<keyword evidence="3 6" id="KW-0378">Hydrolase</keyword>
<dbReference type="RefSeq" id="WP_151556863.1">
    <property type="nucleotide sequence ID" value="NZ_WBMT01000001.1"/>
</dbReference>
<keyword evidence="7" id="KW-1133">Transmembrane helix</keyword>
<organism evidence="9 10">
    <name type="scientific">Actinomadura rudentiformis</name>
    <dbReference type="NCBI Taxonomy" id="359158"/>
    <lineage>
        <taxon>Bacteria</taxon>
        <taxon>Bacillati</taxon>
        <taxon>Actinomycetota</taxon>
        <taxon>Actinomycetes</taxon>
        <taxon>Streptosporangiales</taxon>
        <taxon>Thermomonosporaceae</taxon>
        <taxon>Actinomadura</taxon>
    </lineage>
</organism>
<keyword evidence="1 6" id="KW-0645">Protease</keyword>
<feature type="transmembrane region" description="Helical" evidence="7">
    <location>
        <begin position="43"/>
        <end position="69"/>
    </location>
</feature>
<dbReference type="PANTHER" id="PTHR34978:SF3">
    <property type="entry name" value="SLR0241 PROTEIN"/>
    <property type="match status" value="1"/>
</dbReference>
<evidence type="ECO:0000313" key="9">
    <source>
        <dbReference type="EMBL" id="KAB2352241.1"/>
    </source>
</evidence>
<sequence length="313" mass="33300">MILKPLLVAVCFFGLAVVLLGPVPSMLSKAGWAERSPRAGLVLWQAITSAAGLSMVIAALALAVAPLALTFRHGLHVFVIQTLEGRPLDGLGASEVVALIWAVAIAGWLLALLARTTIQNARLRGKHRARIDLVAERSERYQGVQVIDHPAAAAYCLPGMRARVVITSGLIGLLDERELVAVLDHERAHARGRHHLILLPFDVLAAAVPRLPAVRLARQCAARLVEMLADDHARRRNGGPVVALALLRLAASRAESGALPQGALGAADHAVVARARRLTEPVTPVPAWQCVLTYLSAFGLVAIPMTLLVPCLT</sequence>
<dbReference type="OrthoDB" id="9785340at2"/>
<dbReference type="Proteomes" id="UP000468735">
    <property type="component" value="Unassembled WGS sequence"/>
</dbReference>
<name>A0A6H9YUP5_9ACTN</name>
<feature type="transmembrane region" description="Helical" evidence="7">
    <location>
        <begin position="90"/>
        <end position="114"/>
    </location>
</feature>
<evidence type="ECO:0000256" key="7">
    <source>
        <dbReference type="SAM" id="Phobius"/>
    </source>
</evidence>
<evidence type="ECO:0000256" key="5">
    <source>
        <dbReference type="ARBA" id="ARBA00023049"/>
    </source>
</evidence>
<dbReference type="Gene3D" id="3.30.2010.10">
    <property type="entry name" value="Metalloproteases ('zincins'), catalytic domain"/>
    <property type="match status" value="1"/>
</dbReference>
<evidence type="ECO:0000256" key="1">
    <source>
        <dbReference type="ARBA" id="ARBA00022670"/>
    </source>
</evidence>
<accession>A0A6H9YUP5</accession>
<evidence type="ECO:0000256" key="4">
    <source>
        <dbReference type="ARBA" id="ARBA00022833"/>
    </source>
</evidence>
<evidence type="ECO:0000256" key="2">
    <source>
        <dbReference type="ARBA" id="ARBA00022723"/>
    </source>
</evidence>
<keyword evidence="10" id="KW-1185">Reference proteome</keyword>
<protein>
    <submittedName>
        <fullName evidence="9">M56 family metallopeptidase</fullName>
    </submittedName>
</protein>
<evidence type="ECO:0000313" key="10">
    <source>
        <dbReference type="Proteomes" id="UP000468735"/>
    </source>
</evidence>
<dbReference type="Pfam" id="PF01435">
    <property type="entry name" value="Peptidase_M48"/>
    <property type="match status" value="1"/>
</dbReference>
<dbReference type="InterPro" id="IPR052173">
    <property type="entry name" value="Beta-lactam_resp_regulator"/>
</dbReference>